<keyword evidence="4" id="KW-1185">Reference proteome</keyword>
<name>A0A150F415_9BACI</name>
<sequence length="298" mass="33854">MNTFIRPLEGKNSVWRYLLSLLLIVGLFFFGSIVTVFFMFFSTIVNPSLTMDWDEAVLSDPLVAFYLEHIVYFIVIPGMWLAVRFILKRRFLSLITPNQALNWKKIIFGFSTYFILMIIAELIDFTINSESFALQEFHTPRFLWLLGAALFLVPFQTSAEEFLFRGFLLQFAGKLTNHTFVLTVIVGGVFGALHFANPEMDKGAFWMAVGYLAIGMIWTFISIKTGSMELSLGGHAANNMFLAIFLTEDHSVYSGIPSLFLYSGTHEVYDGLSTLAVNVIFACIALYFHKKEKKQQGI</sequence>
<reference evidence="4" key="1">
    <citation type="submission" date="2016-02" db="EMBL/GenBank/DDBJ databases">
        <authorList>
            <person name="Dunlap C."/>
        </authorList>
    </citation>
    <scope>NUCLEOTIDE SEQUENCE [LARGE SCALE GENOMIC DNA]</scope>
    <source>
        <strain evidence="4">NRRL B-41092</strain>
    </source>
</reference>
<keyword evidence="1" id="KW-0812">Transmembrane</keyword>
<keyword evidence="1" id="KW-0472">Membrane</keyword>
<feature type="transmembrane region" description="Helical" evidence="1">
    <location>
        <begin position="65"/>
        <end position="87"/>
    </location>
</feature>
<dbReference type="EMBL" id="LSBA01000030">
    <property type="protein sequence ID" value="KXZ16558.1"/>
    <property type="molecule type" value="Genomic_DNA"/>
</dbReference>
<dbReference type="Pfam" id="PF02517">
    <property type="entry name" value="Rce1-like"/>
    <property type="match status" value="1"/>
</dbReference>
<evidence type="ECO:0000256" key="1">
    <source>
        <dbReference type="SAM" id="Phobius"/>
    </source>
</evidence>
<feature type="transmembrane region" description="Helical" evidence="1">
    <location>
        <begin position="21"/>
        <end position="45"/>
    </location>
</feature>
<feature type="transmembrane region" description="Helical" evidence="1">
    <location>
        <begin position="142"/>
        <end position="163"/>
    </location>
</feature>
<protein>
    <recommendedName>
        <fullName evidence="2">CAAX prenyl protease 2/Lysostaphin resistance protein A-like domain-containing protein</fullName>
    </recommendedName>
</protein>
<feature type="transmembrane region" description="Helical" evidence="1">
    <location>
        <begin position="175"/>
        <end position="197"/>
    </location>
</feature>
<keyword evidence="1" id="KW-1133">Transmembrane helix</keyword>
<feature type="domain" description="CAAX prenyl protease 2/Lysostaphin resistance protein A-like" evidence="2">
    <location>
        <begin position="144"/>
        <end position="241"/>
    </location>
</feature>
<dbReference type="RefSeq" id="WP_061522754.1">
    <property type="nucleotide sequence ID" value="NZ_JARLZY010000012.1"/>
</dbReference>
<accession>A0A150F415</accession>
<organism evidence="3 4">
    <name type="scientific">Bacillus nakamurai</name>
    <dbReference type="NCBI Taxonomy" id="1793963"/>
    <lineage>
        <taxon>Bacteria</taxon>
        <taxon>Bacillati</taxon>
        <taxon>Bacillota</taxon>
        <taxon>Bacilli</taxon>
        <taxon>Bacillales</taxon>
        <taxon>Bacillaceae</taxon>
        <taxon>Bacillus</taxon>
    </lineage>
</organism>
<evidence type="ECO:0000259" key="2">
    <source>
        <dbReference type="Pfam" id="PF02517"/>
    </source>
</evidence>
<dbReference type="OrthoDB" id="2806188at2"/>
<dbReference type="STRING" id="1793963.AXI58_19815"/>
<feature type="transmembrane region" description="Helical" evidence="1">
    <location>
        <begin position="107"/>
        <end position="127"/>
    </location>
</feature>
<proteinExistence type="predicted"/>
<dbReference type="GO" id="GO:0080120">
    <property type="term" value="P:CAAX-box protein maturation"/>
    <property type="evidence" value="ECO:0007669"/>
    <property type="project" value="UniProtKB-ARBA"/>
</dbReference>
<feature type="transmembrane region" description="Helical" evidence="1">
    <location>
        <begin position="203"/>
        <end position="221"/>
    </location>
</feature>
<evidence type="ECO:0000313" key="3">
    <source>
        <dbReference type="EMBL" id="KXZ16558.1"/>
    </source>
</evidence>
<comment type="caution">
    <text evidence="3">The sequence shown here is derived from an EMBL/GenBank/DDBJ whole genome shotgun (WGS) entry which is preliminary data.</text>
</comment>
<gene>
    <name evidence="3" type="ORF">AXI58_19815</name>
</gene>
<dbReference type="AlphaFoldDB" id="A0A150F415"/>
<evidence type="ECO:0000313" key="4">
    <source>
        <dbReference type="Proteomes" id="UP000075430"/>
    </source>
</evidence>
<dbReference type="InterPro" id="IPR003675">
    <property type="entry name" value="Rce1/LyrA-like_dom"/>
</dbReference>
<dbReference type="GO" id="GO:0004175">
    <property type="term" value="F:endopeptidase activity"/>
    <property type="evidence" value="ECO:0007669"/>
    <property type="project" value="UniProtKB-ARBA"/>
</dbReference>
<feature type="transmembrane region" description="Helical" evidence="1">
    <location>
        <begin position="268"/>
        <end position="288"/>
    </location>
</feature>
<dbReference type="Proteomes" id="UP000075430">
    <property type="component" value="Unassembled WGS sequence"/>
</dbReference>